<reference evidence="2 3" key="1">
    <citation type="journal article" date="2024" name="Microbiol. Resour. Announc.">
        <title>Genome annotations for the ascomycete fungi Trichoderma harzianum, Trichoderma aggressivum, and Purpureocillium lilacinum.</title>
        <authorList>
            <person name="Beijen E.P.W."/>
            <person name="Ohm R.A."/>
        </authorList>
    </citation>
    <scope>NUCLEOTIDE SEQUENCE [LARGE SCALE GENOMIC DNA]</scope>
    <source>
        <strain evidence="2 3">CBS 150709</strain>
    </source>
</reference>
<sequence>MDGWMDGWIMVRLVPEMRPPDDPGAGAAVPAVEDRDWGASWMVDGRWRARSVLSRGPSQPEANPAGRRLRRHDGDRMNVS</sequence>
<keyword evidence="3" id="KW-1185">Reference proteome</keyword>
<gene>
    <name evidence="2" type="ORF">Purlil1_9814</name>
</gene>
<evidence type="ECO:0000256" key="1">
    <source>
        <dbReference type="SAM" id="MobiDB-lite"/>
    </source>
</evidence>
<evidence type="ECO:0000313" key="3">
    <source>
        <dbReference type="Proteomes" id="UP001287286"/>
    </source>
</evidence>
<feature type="region of interest" description="Disordered" evidence="1">
    <location>
        <begin position="52"/>
        <end position="80"/>
    </location>
</feature>
<dbReference type="EMBL" id="JAWRVI010000046">
    <property type="protein sequence ID" value="KAK4085857.1"/>
    <property type="molecule type" value="Genomic_DNA"/>
</dbReference>
<protein>
    <submittedName>
        <fullName evidence="2">Uncharacterized protein</fullName>
    </submittedName>
</protein>
<comment type="caution">
    <text evidence="2">The sequence shown here is derived from an EMBL/GenBank/DDBJ whole genome shotgun (WGS) entry which is preliminary data.</text>
</comment>
<accession>A0ABR0BPR3</accession>
<organism evidence="2 3">
    <name type="scientific">Purpureocillium lilacinum</name>
    <name type="common">Paecilomyces lilacinus</name>
    <dbReference type="NCBI Taxonomy" id="33203"/>
    <lineage>
        <taxon>Eukaryota</taxon>
        <taxon>Fungi</taxon>
        <taxon>Dikarya</taxon>
        <taxon>Ascomycota</taxon>
        <taxon>Pezizomycotina</taxon>
        <taxon>Sordariomycetes</taxon>
        <taxon>Hypocreomycetidae</taxon>
        <taxon>Hypocreales</taxon>
        <taxon>Ophiocordycipitaceae</taxon>
        <taxon>Purpureocillium</taxon>
    </lineage>
</organism>
<name>A0ABR0BPR3_PURLI</name>
<dbReference type="Proteomes" id="UP001287286">
    <property type="component" value="Unassembled WGS sequence"/>
</dbReference>
<proteinExistence type="predicted"/>
<evidence type="ECO:0000313" key="2">
    <source>
        <dbReference type="EMBL" id="KAK4085857.1"/>
    </source>
</evidence>